<feature type="domain" description="Peptidase M13 C-terminal" evidence="1">
    <location>
        <begin position="243"/>
        <end position="394"/>
    </location>
</feature>
<dbReference type="InterPro" id="IPR042089">
    <property type="entry name" value="Peptidase_M13_dom_2"/>
</dbReference>
<dbReference type="Pfam" id="PF01431">
    <property type="entry name" value="Peptidase_M13"/>
    <property type="match status" value="1"/>
</dbReference>
<dbReference type="InterPro" id="IPR018497">
    <property type="entry name" value="Peptidase_M13_C"/>
</dbReference>
<protein>
    <recommendedName>
        <fullName evidence="1">Peptidase M13 C-terminal domain-containing protein</fullName>
    </recommendedName>
</protein>
<dbReference type="GO" id="GO:0005886">
    <property type="term" value="C:plasma membrane"/>
    <property type="evidence" value="ECO:0007669"/>
    <property type="project" value="TreeGrafter"/>
</dbReference>
<reference evidence="2 3" key="1">
    <citation type="journal article" date="2023" name="Arcadia Sci">
        <title>De novo assembly of a long-read Amblyomma americanum tick genome.</title>
        <authorList>
            <person name="Chou S."/>
            <person name="Poskanzer K.E."/>
            <person name="Rollins M."/>
            <person name="Thuy-Boun P.S."/>
        </authorList>
    </citation>
    <scope>NUCLEOTIDE SEQUENCE [LARGE SCALE GENOMIC DNA]</scope>
    <source>
        <strain evidence="2">F_SG_1</strain>
        <tissue evidence="2">Salivary glands</tissue>
    </source>
</reference>
<evidence type="ECO:0000313" key="2">
    <source>
        <dbReference type="EMBL" id="KAK8785238.1"/>
    </source>
</evidence>
<organism evidence="2 3">
    <name type="scientific">Amblyomma americanum</name>
    <name type="common">Lone star tick</name>
    <dbReference type="NCBI Taxonomy" id="6943"/>
    <lineage>
        <taxon>Eukaryota</taxon>
        <taxon>Metazoa</taxon>
        <taxon>Ecdysozoa</taxon>
        <taxon>Arthropoda</taxon>
        <taxon>Chelicerata</taxon>
        <taxon>Arachnida</taxon>
        <taxon>Acari</taxon>
        <taxon>Parasitiformes</taxon>
        <taxon>Ixodida</taxon>
        <taxon>Ixodoidea</taxon>
        <taxon>Ixodidae</taxon>
        <taxon>Amblyomminae</taxon>
        <taxon>Amblyomma</taxon>
    </lineage>
</organism>
<dbReference type="GO" id="GO:0016485">
    <property type="term" value="P:protein processing"/>
    <property type="evidence" value="ECO:0007669"/>
    <property type="project" value="TreeGrafter"/>
</dbReference>
<dbReference type="InterPro" id="IPR000718">
    <property type="entry name" value="Peptidase_M13"/>
</dbReference>
<dbReference type="Gene3D" id="1.10.1380.10">
    <property type="entry name" value="Neutral endopeptidase , domain2"/>
    <property type="match status" value="1"/>
</dbReference>
<dbReference type="PROSITE" id="PS51885">
    <property type="entry name" value="NEPRILYSIN"/>
    <property type="match status" value="1"/>
</dbReference>
<gene>
    <name evidence="2" type="ORF">V5799_008397</name>
</gene>
<dbReference type="SUPFAM" id="SSF55486">
    <property type="entry name" value="Metalloproteases ('zincins'), catalytic domain"/>
    <property type="match status" value="1"/>
</dbReference>
<evidence type="ECO:0000313" key="3">
    <source>
        <dbReference type="Proteomes" id="UP001321473"/>
    </source>
</evidence>
<dbReference type="InterPro" id="IPR024079">
    <property type="entry name" value="MetalloPept_cat_dom_sf"/>
</dbReference>
<dbReference type="Proteomes" id="UP001321473">
    <property type="component" value="Unassembled WGS sequence"/>
</dbReference>
<dbReference type="EMBL" id="JARKHS020003762">
    <property type="protein sequence ID" value="KAK8785238.1"/>
    <property type="molecule type" value="Genomic_DNA"/>
</dbReference>
<accession>A0AAQ4FF09</accession>
<name>A0AAQ4FF09_AMBAM</name>
<dbReference type="GO" id="GO:0004222">
    <property type="term" value="F:metalloendopeptidase activity"/>
    <property type="evidence" value="ECO:0007669"/>
    <property type="project" value="InterPro"/>
</dbReference>
<proteinExistence type="predicted"/>
<dbReference type="PANTHER" id="PTHR11733">
    <property type="entry name" value="ZINC METALLOPROTEASE FAMILY M13 NEPRILYSIN-RELATED"/>
    <property type="match status" value="1"/>
</dbReference>
<dbReference type="AlphaFoldDB" id="A0AAQ4FF09"/>
<keyword evidence="3" id="KW-1185">Reference proteome</keyword>
<dbReference type="Gene3D" id="3.40.390.10">
    <property type="entry name" value="Collagenase (Catalytic Domain)"/>
    <property type="match status" value="2"/>
</dbReference>
<evidence type="ECO:0000259" key="1">
    <source>
        <dbReference type="Pfam" id="PF01431"/>
    </source>
</evidence>
<dbReference type="PANTHER" id="PTHR11733:SF241">
    <property type="entry name" value="GH26575P-RELATED"/>
    <property type="match status" value="1"/>
</dbReference>
<comment type="caution">
    <text evidence="2">The sequence shown here is derived from an EMBL/GenBank/DDBJ whole genome shotgun (WGS) entry which is preliminary data.</text>
</comment>
<sequence>MVLDREYVGRLALQLKKFSGKTLLNYLKYVLVIKFSSLLASVVDFAMPLSHDYYLETVPERLQACVHMMENLCPHFVRKLARMTFNRENATTPRWHYEEEMHRLLYLVRESMKQTVQQAPWLSQIEVDATSQKIEKIRFVSPFPADDALLGYYKLLNETMTFYWITNSSYDLDARYQSSSLVVAEVEHSAERNLLFVPHGLISFANNISGTFDPPFIPIIVPGILRGMFAAVDRRSSTANIQNQAVNWWSNTSLTKFASKLQCFQDQYAAEMKAALIVQVDEDFFLDENVADNPVLHPLHDIYRKAMHLSRHMLRDSWVPGLDSLTTDKLFFDNYAMGHCDRVSFELHRRQVLYKDSIPAKLRVNVPIKNYPKFAETFKCNLNTPMNPQSRCELW</sequence>